<dbReference type="InterPro" id="IPR036873">
    <property type="entry name" value="Rhodanese-like_dom_sf"/>
</dbReference>
<dbReference type="Gene3D" id="3.40.250.10">
    <property type="entry name" value="Rhodanese-like domain"/>
    <property type="match status" value="1"/>
</dbReference>
<dbReference type="RefSeq" id="WP_085805800.1">
    <property type="nucleotide sequence ID" value="NZ_FWFX01000006.1"/>
</dbReference>
<dbReference type="EMBL" id="FWFX01000006">
    <property type="protein sequence ID" value="SLN46540.1"/>
    <property type="molecule type" value="Genomic_DNA"/>
</dbReference>
<dbReference type="PROSITE" id="PS50206">
    <property type="entry name" value="RHODANESE_3"/>
    <property type="match status" value="1"/>
</dbReference>
<evidence type="ECO:0000313" key="3">
    <source>
        <dbReference type="Proteomes" id="UP000193061"/>
    </source>
</evidence>
<feature type="domain" description="Rhodanese" evidence="1">
    <location>
        <begin position="18"/>
        <end position="110"/>
    </location>
</feature>
<keyword evidence="3" id="KW-1185">Reference proteome</keyword>
<dbReference type="AlphaFoldDB" id="A0A1X6ZBX8"/>
<proteinExistence type="predicted"/>
<evidence type="ECO:0000313" key="2">
    <source>
        <dbReference type="EMBL" id="SLN46540.1"/>
    </source>
</evidence>
<dbReference type="SMART" id="SM00450">
    <property type="entry name" value="RHOD"/>
    <property type="match status" value="1"/>
</dbReference>
<dbReference type="OrthoDB" id="9784302at2"/>
<protein>
    <submittedName>
        <fullName evidence="2">Molybdopterin biosynthesis protein MoeB</fullName>
    </submittedName>
</protein>
<dbReference type="Pfam" id="PF00581">
    <property type="entry name" value="Rhodanese"/>
    <property type="match status" value="1"/>
</dbReference>
<reference evidence="2 3" key="1">
    <citation type="submission" date="2017-03" db="EMBL/GenBank/DDBJ databases">
        <authorList>
            <person name="Afonso C.L."/>
            <person name="Miller P.J."/>
            <person name="Scott M.A."/>
            <person name="Spackman E."/>
            <person name="Goraichik I."/>
            <person name="Dimitrov K.M."/>
            <person name="Suarez D.L."/>
            <person name="Swayne D.E."/>
        </authorList>
    </citation>
    <scope>NUCLEOTIDE SEQUENCE [LARGE SCALE GENOMIC DNA]</scope>
    <source>
        <strain evidence="2 3">CECT 7450</strain>
    </source>
</reference>
<name>A0A1X6ZBX8_9RHOB</name>
<sequence>MPALNEISPHQLNRLIGTPDAPVLFDTRIDQDFAQDPQLIPGAIRCAHTDLPAMQRRLAQRNTDKAVVYCQKGRKISHGVAALLRQSGQQVEVLEGGQFAWRDAGLPMISGQLDLPRDPSGATRWVTRHRPKIDRIACPWLIRRFIDTEAQFLFVPPQDVSLVAEKFNATPFDVEDVQFSHRGESCTFDTILQDFGLHSDALTQMATVIRGADTNKHDLAPQAAGLLALSTGLSRMYRDDIAQLDAGMLLYDALFRWARDAMSEGHDWPQAR</sequence>
<dbReference type="Pfam" id="PF09828">
    <property type="entry name" value="ChrB_C"/>
    <property type="match status" value="1"/>
</dbReference>
<dbReference type="InterPro" id="IPR018634">
    <property type="entry name" value="ChrB_C"/>
</dbReference>
<dbReference type="Proteomes" id="UP000193061">
    <property type="component" value="Unassembled WGS sequence"/>
</dbReference>
<gene>
    <name evidence="2" type="ORF">ROA7450_02288</name>
</gene>
<evidence type="ECO:0000259" key="1">
    <source>
        <dbReference type="PROSITE" id="PS50206"/>
    </source>
</evidence>
<organism evidence="2 3">
    <name type="scientific">Roseovarius albus</name>
    <dbReference type="NCBI Taxonomy" id="1247867"/>
    <lineage>
        <taxon>Bacteria</taxon>
        <taxon>Pseudomonadati</taxon>
        <taxon>Pseudomonadota</taxon>
        <taxon>Alphaproteobacteria</taxon>
        <taxon>Rhodobacterales</taxon>
        <taxon>Roseobacteraceae</taxon>
        <taxon>Roseovarius</taxon>
    </lineage>
</organism>
<dbReference type="InterPro" id="IPR001763">
    <property type="entry name" value="Rhodanese-like_dom"/>
</dbReference>
<dbReference type="SUPFAM" id="SSF52821">
    <property type="entry name" value="Rhodanese/Cell cycle control phosphatase"/>
    <property type="match status" value="1"/>
</dbReference>
<accession>A0A1X6ZBX8</accession>